<protein>
    <submittedName>
        <fullName evidence="4">Putative acetyltransferase</fullName>
    </submittedName>
</protein>
<reference evidence="4 5" key="1">
    <citation type="submission" date="2019-08" db="EMBL/GenBank/DDBJ databases">
        <title>Deep-cultivation of Planctomycetes and their phenomic and genomic characterization uncovers novel biology.</title>
        <authorList>
            <person name="Wiegand S."/>
            <person name="Jogler M."/>
            <person name="Boedeker C."/>
            <person name="Pinto D."/>
            <person name="Vollmers J."/>
            <person name="Rivas-Marin E."/>
            <person name="Kohn T."/>
            <person name="Peeters S.H."/>
            <person name="Heuer A."/>
            <person name="Rast P."/>
            <person name="Oberbeckmann S."/>
            <person name="Bunk B."/>
            <person name="Jeske O."/>
            <person name="Meyerdierks A."/>
            <person name="Storesund J.E."/>
            <person name="Kallscheuer N."/>
            <person name="Luecker S."/>
            <person name="Lage O.M."/>
            <person name="Pohl T."/>
            <person name="Merkel B.J."/>
            <person name="Hornburger P."/>
            <person name="Mueller R.-W."/>
            <person name="Bruemmer F."/>
            <person name="Labrenz M."/>
            <person name="Spormann A.M."/>
            <person name="Op den Camp H."/>
            <person name="Overmann J."/>
            <person name="Amann R."/>
            <person name="Jetten M.S.M."/>
            <person name="Mascher T."/>
            <person name="Medema M.H."/>
            <person name="Devos D.P."/>
            <person name="Kaster A.-K."/>
            <person name="Ovreas L."/>
            <person name="Rohde M."/>
            <person name="Galperin M.Y."/>
            <person name="Jogler C."/>
        </authorList>
    </citation>
    <scope>NUCLEOTIDE SEQUENCE [LARGE SCALE GENOMIC DNA]</scope>
    <source>
        <strain evidence="4 5">Pr1d</strain>
    </source>
</reference>
<dbReference type="InterPro" id="IPR016181">
    <property type="entry name" value="Acyl_CoA_acyltransferase"/>
</dbReference>
<dbReference type="RefSeq" id="WP_210417831.1">
    <property type="nucleotide sequence ID" value="NZ_CP042913.1"/>
</dbReference>
<organism evidence="4 5">
    <name type="scientific">Bythopirellula goksoeyrii</name>
    <dbReference type="NCBI Taxonomy" id="1400387"/>
    <lineage>
        <taxon>Bacteria</taxon>
        <taxon>Pseudomonadati</taxon>
        <taxon>Planctomycetota</taxon>
        <taxon>Planctomycetia</taxon>
        <taxon>Pirellulales</taxon>
        <taxon>Lacipirellulaceae</taxon>
        <taxon>Bythopirellula</taxon>
    </lineage>
</organism>
<sequence>MLEIDFIKADLTNEVHQAAVLAMLNCYASDAMGDGKPLSEYASSHLIEGLVRHPTTVIFLATRDTMPCGIAICFRGFSTFAAKPLINIHDFYVAAEVRGQGVGRALLDAVENEARATGCCKLTLEVQENNSRARSIYDRFGFAQAVYAADAGGALFMSKPLRP</sequence>
<dbReference type="InterPro" id="IPR000182">
    <property type="entry name" value="GNAT_dom"/>
</dbReference>
<dbReference type="EMBL" id="CP042913">
    <property type="protein sequence ID" value="QEG37805.1"/>
    <property type="molecule type" value="Genomic_DNA"/>
</dbReference>
<gene>
    <name evidence="4" type="ORF">Pr1d_51520</name>
</gene>
<dbReference type="CDD" id="cd04301">
    <property type="entry name" value="NAT_SF"/>
    <property type="match status" value="1"/>
</dbReference>
<dbReference type="PANTHER" id="PTHR43877:SF2">
    <property type="entry name" value="AMINOALKYLPHOSPHONATE N-ACETYLTRANSFERASE-RELATED"/>
    <property type="match status" value="1"/>
</dbReference>
<keyword evidence="2" id="KW-0012">Acyltransferase</keyword>
<dbReference type="Pfam" id="PF00583">
    <property type="entry name" value="Acetyltransf_1"/>
    <property type="match status" value="1"/>
</dbReference>
<evidence type="ECO:0000259" key="3">
    <source>
        <dbReference type="PROSITE" id="PS51186"/>
    </source>
</evidence>
<dbReference type="InterPro" id="IPR050832">
    <property type="entry name" value="Bact_Acetyltransf"/>
</dbReference>
<evidence type="ECO:0000313" key="4">
    <source>
        <dbReference type="EMBL" id="QEG37805.1"/>
    </source>
</evidence>
<dbReference type="SUPFAM" id="SSF55729">
    <property type="entry name" value="Acyl-CoA N-acyltransferases (Nat)"/>
    <property type="match status" value="1"/>
</dbReference>
<keyword evidence="5" id="KW-1185">Reference proteome</keyword>
<proteinExistence type="predicted"/>
<dbReference type="Gene3D" id="3.40.630.30">
    <property type="match status" value="1"/>
</dbReference>
<dbReference type="PROSITE" id="PS51186">
    <property type="entry name" value="GNAT"/>
    <property type="match status" value="1"/>
</dbReference>
<dbReference type="KEGG" id="bgok:Pr1d_51520"/>
<keyword evidence="1 4" id="KW-0808">Transferase</keyword>
<feature type="domain" description="N-acetyltransferase" evidence="3">
    <location>
        <begin position="13"/>
        <end position="162"/>
    </location>
</feature>
<dbReference type="Proteomes" id="UP000323917">
    <property type="component" value="Chromosome"/>
</dbReference>
<name>A0A5B9QJU3_9BACT</name>
<accession>A0A5B9QJU3</accession>
<evidence type="ECO:0000256" key="1">
    <source>
        <dbReference type="ARBA" id="ARBA00022679"/>
    </source>
</evidence>
<evidence type="ECO:0000313" key="5">
    <source>
        <dbReference type="Proteomes" id="UP000323917"/>
    </source>
</evidence>
<dbReference type="PANTHER" id="PTHR43877">
    <property type="entry name" value="AMINOALKYLPHOSPHONATE N-ACETYLTRANSFERASE-RELATED-RELATED"/>
    <property type="match status" value="1"/>
</dbReference>
<evidence type="ECO:0000256" key="2">
    <source>
        <dbReference type="ARBA" id="ARBA00023315"/>
    </source>
</evidence>
<dbReference type="AlphaFoldDB" id="A0A5B9QJU3"/>
<dbReference type="GO" id="GO:0016747">
    <property type="term" value="F:acyltransferase activity, transferring groups other than amino-acyl groups"/>
    <property type="evidence" value="ECO:0007669"/>
    <property type="project" value="InterPro"/>
</dbReference>